<feature type="region of interest" description="Disordered" evidence="1">
    <location>
        <begin position="245"/>
        <end position="266"/>
    </location>
</feature>
<dbReference type="EMBL" id="JACAZF010000002">
    <property type="protein sequence ID" value="KAF7312273.1"/>
    <property type="molecule type" value="Genomic_DNA"/>
</dbReference>
<evidence type="ECO:0000256" key="1">
    <source>
        <dbReference type="SAM" id="MobiDB-lite"/>
    </source>
</evidence>
<keyword evidence="3" id="KW-1185">Reference proteome</keyword>
<reference evidence="2" key="1">
    <citation type="submission" date="2020-05" db="EMBL/GenBank/DDBJ databases">
        <title>Mycena genomes resolve the evolution of fungal bioluminescence.</title>
        <authorList>
            <person name="Tsai I.J."/>
        </authorList>
    </citation>
    <scope>NUCLEOTIDE SEQUENCE</scope>
    <source>
        <strain evidence="2">171206Taipei</strain>
    </source>
</reference>
<comment type="caution">
    <text evidence="2">The sequence shown here is derived from an EMBL/GenBank/DDBJ whole genome shotgun (WGS) entry which is preliminary data.</text>
</comment>
<gene>
    <name evidence="2" type="ORF">MIND_00240300</name>
</gene>
<name>A0A8H6WEW5_9AGAR</name>
<sequence length="665" mass="70947">MDGSESLFGSPPPSPTRGRSPSPALALPGATANIDWNSSTQNVGTIALTGSQNVSELPVNPLALSLSDAPRPPAQPLEARGNASVAPISSRPPPVKITPRRPKHSEPIEGPSSPPVRVISRRPTPPPIYLPGPSEPLPPNLLRSQINLLGTAGVVAGLRPSQLVVKPVDPPGTTSTNPIVIQDPPPTPQTPRRQLRPRVQPSDADVIHLSPPSTRDIIKALVEQDEVYDVLNDIMKFVATRPTFTSATPRQRSTTPTDERGKKRRKLRHVPAGAHLWDVPFPFNEGEGPESYQADWAKQRGKKLISDLLSLIKSATKRAALKNRVVKRQLPTLAELAAINKHYNIDRVPSPINSEVLADASNSTRPPIPHPPPVDPLDKLLSSLLSAPLSEPLMLDSGASTPNPNDPLLDFDPGLFNSWMDIFQTFPAPAEGFFPNQDVAMQPAAGQSVISTPSLDLDFAPLPVNNTLVDDSLIDPVLLALSTSNVASLDSASLDCPSLVGSPIPSSSSFMSEVFTPALSEGGFGEFGIVPGETSSIPAPHVDKGKQREVVDHLSAWTETEKDALSFLEATSMASMSGQALALMNQPGGQGEGYGSEGMLGQKDVEFSMLPTQPILGNAVKANVLARAKARRQQLVEEITRTRIALWETTIEGGVLATLVNKLST</sequence>
<feature type="region of interest" description="Disordered" evidence="1">
    <location>
        <begin position="166"/>
        <end position="210"/>
    </location>
</feature>
<evidence type="ECO:0000313" key="3">
    <source>
        <dbReference type="Proteomes" id="UP000636479"/>
    </source>
</evidence>
<dbReference type="OrthoDB" id="3264780at2759"/>
<feature type="compositionally biased region" description="Pro residues" evidence="1">
    <location>
        <begin position="366"/>
        <end position="375"/>
    </location>
</feature>
<accession>A0A8H6WEW5</accession>
<protein>
    <submittedName>
        <fullName evidence="2">Uncharacterized protein</fullName>
    </submittedName>
</protein>
<proteinExistence type="predicted"/>
<organism evidence="2 3">
    <name type="scientific">Mycena indigotica</name>
    <dbReference type="NCBI Taxonomy" id="2126181"/>
    <lineage>
        <taxon>Eukaryota</taxon>
        <taxon>Fungi</taxon>
        <taxon>Dikarya</taxon>
        <taxon>Basidiomycota</taxon>
        <taxon>Agaricomycotina</taxon>
        <taxon>Agaricomycetes</taxon>
        <taxon>Agaricomycetidae</taxon>
        <taxon>Agaricales</taxon>
        <taxon>Marasmiineae</taxon>
        <taxon>Mycenaceae</taxon>
        <taxon>Mycena</taxon>
    </lineage>
</organism>
<feature type="region of interest" description="Disordered" evidence="1">
    <location>
        <begin position="358"/>
        <end position="377"/>
    </location>
</feature>
<dbReference type="AlphaFoldDB" id="A0A8H6WEW5"/>
<dbReference type="RefSeq" id="XP_037224381.1">
    <property type="nucleotide sequence ID" value="XM_037359286.1"/>
</dbReference>
<feature type="region of interest" description="Disordered" evidence="1">
    <location>
        <begin position="1"/>
        <end position="30"/>
    </location>
</feature>
<feature type="region of interest" description="Disordered" evidence="1">
    <location>
        <begin position="65"/>
        <end position="122"/>
    </location>
</feature>
<dbReference type="Proteomes" id="UP000636479">
    <property type="component" value="Unassembled WGS sequence"/>
</dbReference>
<feature type="compositionally biased region" description="Polar residues" evidence="1">
    <location>
        <begin position="245"/>
        <end position="256"/>
    </location>
</feature>
<evidence type="ECO:0000313" key="2">
    <source>
        <dbReference type="EMBL" id="KAF7312273.1"/>
    </source>
</evidence>
<dbReference type="GeneID" id="59341802"/>